<organism evidence="4">
    <name type="scientific">Brugia timori</name>
    <dbReference type="NCBI Taxonomy" id="42155"/>
    <lineage>
        <taxon>Eukaryota</taxon>
        <taxon>Metazoa</taxon>
        <taxon>Ecdysozoa</taxon>
        <taxon>Nematoda</taxon>
        <taxon>Chromadorea</taxon>
        <taxon>Rhabditida</taxon>
        <taxon>Spirurina</taxon>
        <taxon>Spiruromorpha</taxon>
        <taxon>Filarioidea</taxon>
        <taxon>Onchocercidae</taxon>
        <taxon>Brugia</taxon>
    </lineage>
</organism>
<evidence type="ECO:0000256" key="1">
    <source>
        <dbReference type="SAM" id="MobiDB-lite"/>
    </source>
</evidence>
<evidence type="ECO:0000313" key="4">
    <source>
        <dbReference type="WBParaSite" id="BTMF_0000149401-mRNA-1"/>
    </source>
</evidence>
<dbReference type="Proteomes" id="UP000280834">
    <property type="component" value="Unassembled WGS sequence"/>
</dbReference>
<accession>A0A0R3Q5A4</accession>
<keyword evidence="3" id="KW-1185">Reference proteome</keyword>
<reference evidence="4" key="1">
    <citation type="submission" date="2017-02" db="UniProtKB">
        <authorList>
            <consortium name="WormBaseParasite"/>
        </authorList>
    </citation>
    <scope>IDENTIFICATION</scope>
</reference>
<dbReference type="AlphaFoldDB" id="A0A0R3Q5A4"/>
<evidence type="ECO:0000313" key="3">
    <source>
        <dbReference type="Proteomes" id="UP000280834"/>
    </source>
</evidence>
<feature type="region of interest" description="Disordered" evidence="1">
    <location>
        <begin position="273"/>
        <end position="304"/>
    </location>
</feature>
<dbReference type="WBParaSite" id="BTMF_0000149401-mRNA-1">
    <property type="protein sequence ID" value="BTMF_0000149401-mRNA-1"/>
    <property type="gene ID" value="BTMF_0000149401"/>
</dbReference>
<reference evidence="2 3" key="2">
    <citation type="submission" date="2018-11" db="EMBL/GenBank/DDBJ databases">
        <authorList>
            <consortium name="Pathogen Informatics"/>
        </authorList>
    </citation>
    <scope>NUCLEOTIDE SEQUENCE [LARGE SCALE GENOMIC DNA]</scope>
</reference>
<evidence type="ECO:0000313" key="2">
    <source>
        <dbReference type="EMBL" id="VDO08750.1"/>
    </source>
</evidence>
<feature type="compositionally biased region" description="Polar residues" evidence="1">
    <location>
        <begin position="273"/>
        <end position="287"/>
    </location>
</feature>
<dbReference type="EMBL" id="UZAG01000528">
    <property type="protein sequence ID" value="VDO08750.1"/>
    <property type="molecule type" value="Genomic_DNA"/>
</dbReference>
<dbReference type="PANTHER" id="PTHR33327">
    <property type="entry name" value="ENDONUCLEASE"/>
    <property type="match status" value="1"/>
</dbReference>
<dbReference type="PANTHER" id="PTHR33327:SF3">
    <property type="entry name" value="RNA-DIRECTED DNA POLYMERASE"/>
    <property type="match status" value="1"/>
</dbReference>
<sequence length="344" mass="39704">MTSKTSSAPDTISVATSDINIPEKEYIDLTEEDFIELGYTAEELVNVQLTRLKKKELYIKKKLQFPDLVNQQDNQFFDTPGVTPVEETSVIEKFVNKKMPDKHIMLPPFTPNNVNLWLKSVKGRLKAHDIDDKELFKRIRMDMPLEIIDRIPEILEPTLAQDNFKWFSDQLIEEFGKTKEQDIRELLNKCSLDDQGPKRLMQKMLDKSKDGLKPFIIADLFKQKLPKEIARMVVSFEEGQEVQNEEDLKRLAERAEKLYQFENECISPYKSTVSAVSDNKTQSNNKKGQYKETSNTNSSSNKEINDLRSQVGNLKKQLDEALSRIERIERGGSGQVPIPYPLWG</sequence>
<name>A0A0R3Q5A4_9BILA</name>
<protein>
    <submittedName>
        <fullName evidence="2 4">Uncharacterized protein</fullName>
    </submittedName>
</protein>
<gene>
    <name evidence="2" type="ORF">BTMF_LOCUS836</name>
</gene>
<proteinExistence type="predicted"/>